<accession>A0A2T5LPF5</accession>
<protein>
    <submittedName>
        <fullName evidence="1">Uncharacterized protein</fullName>
    </submittedName>
</protein>
<name>A0A2T5LPF5_9EURO</name>
<organism evidence="1 2">
    <name type="scientific">Aspergillus ochraceoroseus IBT 24754</name>
    <dbReference type="NCBI Taxonomy" id="1392256"/>
    <lineage>
        <taxon>Eukaryota</taxon>
        <taxon>Fungi</taxon>
        <taxon>Dikarya</taxon>
        <taxon>Ascomycota</taxon>
        <taxon>Pezizomycotina</taxon>
        <taxon>Eurotiomycetes</taxon>
        <taxon>Eurotiomycetidae</taxon>
        <taxon>Eurotiales</taxon>
        <taxon>Aspergillaceae</taxon>
        <taxon>Aspergillus</taxon>
        <taxon>Aspergillus subgen. Nidulantes</taxon>
    </lineage>
</organism>
<gene>
    <name evidence="1" type="ORF">P175DRAFT_0464816</name>
</gene>
<comment type="caution">
    <text evidence="1">The sequence shown here is derived from an EMBL/GenBank/DDBJ whole genome shotgun (WGS) entry which is preliminary data.</text>
</comment>
<dbReference type="RefSeq" id="XP_040749553.1">
    <property type="nucleotide sequence ID" value="XM_040894855.1"/>
</dbReference>
<sequence length="334" mass="38510">MSATICFEIVDIDNLIPRAVDNEEYQDENIKKLSPWIFQHCDTAEENCTDNWPDHEWDLRNLFDDLSSYCAEVKEYNSGSIGVENALRPSEMITLPRKTWKVPAREDSEPFIRRQGMMLRVLMKIVYFNLDARIQGPKVRFPVSILKMKYVIGGEKFLTRAEGAATIEGLPIISCTGWFEGQTWREFLEETISVMLGQLAKNIRYSSAGIQGQDVFVIGFHGLYIHIARGFFAADVISRIHLKGCRENEVFKINFSRGYNLCLRKDWFEATQALSRLYQYLLSGDAKVGAITSISTKGSRWQCLNLYQDYWDHTTRIVMRVNSLNKIGLCYIYS</sequence>
<evidence type="ECO:0000313" key="2">
    <source>
        <dbReference type="Proteomes" id="UP000244073"/>
    </source>
</evidence>
<dbReference type="GeneID" id="63811737"/>
<proteinExistence type="predicted"/>
<dbReference type="VEuPathDB" id="FungiDB:P175DRAFT_0464816"/>
<dbReference type="EMBL" id="MSFN02000008">
    <property type="protein sequence ID" value="PTU18161.1"/>
    <property type="molecule type" value="Genomic_DNA"/>
</dbReference>
<evidence type="ECO:0000313" key="1">
    <source>
        <dbReference type="EMBL" id="PTU18161.1"/>
    </source>
</evidence>
<dbReference type="Proteomes" id="UP000244073">
    <property type="component" value="Unassembled WGS sequence"/>
</dbReference>
<reference evidence="1 2" key="1">
    <citation type="journal article" date="2018" name="Proc. Natl. Acad. Sci. U.S.A.">
        <title>Linking secondary metabolites to gene clusters through genome sequencing of six diverse Aspergillus species.</title>
        <authorList>
            <person name="Kaerboelling I."/>
            <person name="Vesth T.C."/>
            <person name="Frisvad J.C."/>
            <person name="Nybo J.L."/>
            <person name="Theobald S."/>
            <person name="Kuo A."/>
            <person name="Bowyer P."/>
            <person name="Matsuda Y."/>
            <person name="Mondo S."/>
            <person name="Lyhne E.K."/>
            <person name="Kogle M.E."/>
            <person name="Clum A."/>
            <person name="Lipzen A."/>
            <person name="Salamov A."/>
            <person name="Ngan C.Y."/>
            <person name="Daum C."/>
            <person name="Chiniquy J."/>
            <person name="Barry K."/>
            <person name="LaButti K."/>
            <person name="Haridas S."/>
            <person name="Simmons B.A."/>
            <person name="Magnuson J.K."/>
            <person name="Mortensen U.H."/>
            <person name="Larsen T.O."/>
            <person name="Grigoriev I.V."/>
            <person name="Baker S.E."/>
            <person name="Andersen M.R."/>
        </authorList>
    </citation>
    <scope>NUCLEOTIDE SEQUENCE [LARGE SCALE GENOMIC DNA]</scope>
    <source>
        <strain evidence="1 2">IBT 24754</strain>
    </source>
</reference>
<dbReference type="OrthoDB" id="4486482at2759"/>
<dbReference type="AlphaFoldDB" id="A0A2T5LPF5"/>